<dbReference type="RefSeq" id="WP_051032233.1">
    <property type="nucleotide sequence ID" value="NZ_JAAXPE010000016.1"/>
</dbReference>
<dbReference type="EMBL" id="JAAXPE010000016">
    <property type="protein sequence ID" value="NKY87227.1"/>
    <property type="molecule type" value="Genomic_DNA"/>
</dbReference>
<name>A0A7X6LZ44_9NOCA</name>
<feature type="region of interest" description="Disordered" evidence="1">
    <location>
        <begin position="157"/>
        <end position="184"/>
    </location>
</feature>
<dbReference type="Pfam" id="PF01464">
    <property type="entry name" value="SLT"/>
    <property type="match status" value="1"/>
</dbReference>
<evidence type="ECO:0000313" key="4">
    <source>
        <dbReference type="EMBL" id="NKY87227.1"/>
    </source>
</evidence>
<organism evidence="4 5">
    <name type="scientific">Nocardia veterana</name>
    <dbReference type="NCBI Taxonomy" id="132249"/>
    <lineage>
        <taxon>Bacteria</taxon>
        <taxon>Bacillati</taxon>
        <taxon>Actinomycetota</taxon>
        <taxon>Actinomycetes</taxon>
        <taxon>Mycobacteriales</taxon>
        <taxon>Nocardiaceae</taxon>
        <taxon>Nocardia</taxon>
    </lineage>
</organism>
<accession>A0A7X6LZ44</accession>
<dbReference type="CDD" id="cd13402">
    <property type="entry name" value="LT_TF-like"/>
    <property type="match status" value="1"/>
</dbReference>
<feature type="domain" description="Transglycosylase SLT" evidence="3">
    <location>
        <begin position="203"/>
        <end position="282"/>
    </location>
</feature>
<evidence type="ECO:0000256" key="2">
    <source>
        <dbReference type="SAM" id="SignalP"/>
    </source>
</evidence>
<feature type="signal peptide" evidence="2">
    <location>
        <begin position="1"/>
        <end position="21"/>
    </location>
</feature>
<sequence length="300" mass="30227">MAASALAGLAAISAGFGTGAAAPTPEGATSPPVSGTGAPTGPIAWDSGVSGQYTAVSTGHSERGTALGNLNSELHRLLADAAEDNAAGRAAVDAIVAEVDAALTALGPVAHTAAGRDQIMSTLGAALDRAEKVLGHNQNAAHLTAAEIRALAARFHTDSTASRPAGQGSRAGSGGPPSTMPAGQQGQWISEALRILREHGYDTSGIDPADIATIIAHESSGNPHAINLWDSNAAAGHPSKGLMQTIDSTFAAYSLPGHRDIWNPVDNIIAGVRYSIERYGSVANVPGVSNLHSGGHYVGY</sequence>
<reference evidence="4 5" key="1">
    <citation type="submission" date="2020-04" db="EMBL/GenBank/DDBJ databases">
        <title>MicrobeNet Type strains.</title>
        <authorList>
            <person name="Nicholson A.C."/>
        </authorList>
    </citation>
    <scope>NUCLEOTIDE SEQUENCE [LARGE SCALE GENOMIC DNA]</scope>
    <source>
        <strain evidence="4 5">DSM 44445</strain>
    </source>
</reference>
<dbReference type="InterPro" id="IPR008258">
    <property type="entry name" value="Transglycosylase_SLT_dom_1"/>
</dbReference>
<dbReference type="AlphaFoldDB" id="A0A7X6LZ44"/>
<feature type="chain" id="PRO_5039204135" evidence="2">
    <location>
        <begin position="22"/>
        <end position="300"/>
    </location>
</feature>
<evidence type="ECO:0000259" key="3">
    <source>
        <dbReference type="Pfam" id="PF01464"/>
    </source>
</evidence>
<protein>
    <submittedName>
        <fullName evidence="4">Transglycosylase SLT domain-containing protein</fullName>
    </submittedName>
</protein>
<feature type="region of interest" description="Disordered" evidence="1">
    <location>
        <begin position="21"/>
        <end position="44"/>
    </location>
</feature>
<dbReference type="InterPro" id="IPR019710">
    <property type="entry name" value="DUF4226"/>
</dbReference>
<keyword evidence="5" id="KW-1185">Reference proteome</keyword>
<proteinExistence type="predicted"/>
<comment type="caution">
    <text evidence="4">The sequence shown here is derived from an EMBL/GenBank/DDBJ whole genome shotgun (WGS) entry which is preliminary data.</text>
</comment>
<dbReference type="SUPFAM" id="SSF53955">
    <property type="entry name" value="Lysozyme-like"/>
    <property type="match status" value="1"/>
</dbReference>
<dbReference type="Gene3D" id="1.10.530.10">
    <property type="match status" value="1"/>
</dbReference>
<gene>
    <name evidence="4" type="ORF">HGA07_16500</name>
</gene>
<dbReference type="InterPro" id="IPR023346">
    <property type="entry name" value="Lysozyme-like_dom_sf"/>
</dbReference>
<evidence type="ECO:0000313" key="5">
    <source>
        <dbReference type="Proteomes" id="UP000523447"/>
    </source>
</evidence>
<keyword evidence="2" id="KW-0732">Signal</keyword>
<evidence type="ECO:0000256" key="1">
    <source>
        <dbReference type="SAM" id="MobiDB-lite"/>
    </source>
</evidence>
<dbReference type="Proteomes" id="UP000523447">
    <property type="component" value="Unassembled WGS sequence"/>
</dbReference>
<dbReference type="Pfam" id="PF10774">
    <property type="entry name" value="DUF4226"/>
    <property type="match status" value="1"/>
</dbReference>
<feature type="compositionally biased region" description="Low complexity" evidence="1">
    <location>
        <begin position="21"/>
        <end position="32"/>
    </location>
</feature>